<feature type="transmembrane region" description="Helical" evidence="7">
    <location>
        <begin position="74"/>
        <end position="93"/>
    </location>
</feature>
<dbReference type="Gene3D" id="1.20.1250.20">
    <property type="entry name" value="MFS general substrate transporter like domains"/>
    <property type="match status" value="1"/>
</dbReference>
<protein>
    <submittedName>
        <fullName evidence="8">Uncharacterized protein</fullName>
    </submittedName>
</protein>
<keyword evidence="3" id="KW-0813">Transport</keyword>
<keyword evidence="4 7" id="KW-0812">Transmembrane</keyword>
<dbReference type="AlphaFoldDB" id="F0YAG0"/>
<evidence type="ECO:0000256" key="3">
    <source>
        <dbReference type="ARBA" id="ARBA00022448"/>
    </source>
</evidence>
<comment type="subcellular location">
    <subcellularLocation>
        <location evidence="1">Membrane</location>
        <topology evidence="1">Multi-pass membrane protein</topology>
    </subcellularLocation>
</comment>
<feature type="transmembrane region" description="Helical" evidence="7">
    <location>
        <begin position="301"/>
        <end position="325"/>
    </location>
</feature>
<dbReference type="OMA" id="VSTQYYM"/>
<name>F0YAG0_AURAN</name>
<dbReference type="PANTHER" id="PTHR31585">
    <property type="entry name" value="FOLATE-BIOPTERIN TRANSPORTER 1, CHLOROPLASTIC"/>
    <property type="match status" value="1"/>
</dbReference>
<dbReference type="InterPro" id="IPR039309">
    <property type="entry name" value="BT1"/>
</dbReference>
<evidence type="ECO:0000256" key="7">
    <source>
        <dbReference type="SAM" id="Phobius"/>
    </source>
</evidence>
<sequence length="362" mass="38769">WRYVATVSLTYGVNQGVGEALLFGAQKYFFLDDLGLSAARASQLDGFSNIPWQIKAVYGMASDSYALWGGLRKAPYMVCAGVGGVLAALALGAARTRNVGAVALLLVVANLSIASPDVMVDGATAERCRTHPKLAADLQSLSWGSLYATSLLANVAMGYLVQPDVLGARGCFGLMTLTSLAVLLPAAAGWLGETISRDLASAAVFIFLSGALSPATEVMFAWFHDDEKDDGNCAKRVYYGYMRATGRVFGLVGIILYNKYLSRWPYRRVFALGYLVTFLANLLDLVWVTRTNLALGLDDEFFLLGLEVVQPVVSRLASMPMFVLAAKLCPANVEATLFALLMGLSNFGSVVGIYNGVALLHL</sequence>
<reference evidence="8 9" key="1">
    <citation type="journal article" date="2011" name="Proc. Natl. Acad. Sci. U.S.A.">
        <title>Niche of harmful alga Aureococcus anophagefferens revealed through ecogenomics.</title>
        <authorList>
            <person name="Gobler C.J."/>
            <person name="Berry D.L."/>
            <person name="Dyhrman S.T."/>
            <person name="Wilhelm S.W."/>
            <person name="Salamov A."/>
            <person name="Lobanov A.V."/>
            <person name="Zhang Y."/>
            <person name="Collier J.L."/>
            <person name="Wurch L.L."/>
            <person name="Kustka A.B."/>
            <person name="Dill B.D."/>
            <person name="Shah M."/>
            <person name="VerBerkmoes N.C."/>
            <person name="Kuo A."/>
            <person name="Terry A."/>
            <person name="Pangilinan J."/>
            <person name="Lindquist E.A."/>
            <person name="Lucas S."/>
            <person name="Paulsen I.T."/>
            <person name="Hattenrath-Lehmann T.K."/>
            <person name="Talmage S.C."/>
            <person name="Walker E.A."/>
            <person name="Koch F."/>
            <person name="Burson A.M."/>
            <person name="Marcoval M.A."/>
            <person name="Tang Y.Z."/>
            <person name="Lecleir G.R."/>
            <person name="Coyne K.J."/>
            <person name="Berg G.M."/>
            <person name="Bertrand E.M."/>
            <person name="Saito M.A."/>
            <person name="Gladyshev V.N."/>
            <person name="Grigoriev I.V."/>
        </authorList>
    </citation>
    <scope>NUCLEOTIDE SEQUENCE [LARGE SCALE GENOMIC DNA]</scope>
    <source>
        <strain evidence="9">CCMP 1984</strain>
    </source>
</reference>
<dbReference type="SUPFAM" id="SSF103473">
    <property type="entry name" value="MFS general substrate transporter"/>
    <property type="match status" value="1"/>
</dbReference>
<feature type="transmembrane region" description="Helical" evidence="7">
    <location>
        <begin position="238"/>
        <end position="257"/>
    </location>
</feature>
<comment type="similarity">
    <text evidence="2">Belongs to the major facilitator superfamily. Folate-biopterin transporter (TC 2.A.71) family.</text>
</comment>
<evidence type="ECO:0000256" key="4">
    <source>
        <dbReference type="ARBA" id="ARBA00022692"/>
    </source>
</evidence>
<evidence type="ECO:0000313" key="9">
    <source>
        <dbReference type="Proteomes" id="UP000002729"/>
    </source>
</evidence>
<feature type="transmembrane region" description="Helical" evidence="7">
    <location>
        <begin position="269"/>
        <end position="289"/>
    </location>
</feature>
<organism evidence="9">
    <name type="scientific">Aureococcus anophagefferens</name>
    <name type="common">Harmful bloom alga</name>
    <dbReference type="NCBI Taxonomy" id="44056"/>
    <lineage>
        <taxon>Eukaryota</taxon>
        <taxon>Sar</taxon>
        <taxon>Stramenopiles</taxon>
        <taxon>Ochrophyta</taxon>
        <taxon>Pelagophyceae</taxon>
        <taxon>Pelagomonadales</taxon>
        <taxon>Pelagomonadaceae</taxon>
        <taxon>Aureococcus</taxon>
    </lineage>
</organism>
<dbReference type="GO" id="GO:0016020">
    <property type="term" value="C:membrane"/>
    <property type="evidence" value="ECO:0007669"/>
    <property type="project" value="UniProtKB-SubCell"/>
</dbReference>
<evidence type="ECO:0000313" key="8">
    <source>
        <dbReference type="EMBL" id="EGB07924.1"/>
    </source>
</evidence>
<dbReference type="OrthoDB" id="754047at2759"/>
<dbReference type="InterPro" id="IPR036259">
    <property type="entry name" value="MFS_trans_sf"/>
</dbReference>
<feature type="transmembrane region" description="Helical" evidence="7">
    <location>
        <begin position="337"/>
        <end position="357"/>
    </location>
</feature>
<keyword evidence="9" id="KW-1185">Reference proteome</keyword>
<evidence type="ECO:0000256" key="2">
    <source>
        <dbReference type="ARBA" id="ARBA00007015"/>
    </source>
</evidence>
<evidence type="ECO:0000256" key="5">
    <source>
        <dbReference type="ARBA" id="ARBA00022989"/>
    </source>
</evidence>
<dbReference type="EMBL" id="GL833129">
    <property type="protein sequence ID" value="EGB07924.1"/>
    <property type="molecule type" value="Genomic_DNA"/>
</dbReference>
<evidence type="ECO:0000256" key="1">
    <source>
        <dbReference type="ARBA" id="ARBA00004141"/>
    </source>
</evidence>
<dbReference type="eggNOG" id="ENOG502S3UJ">
    <property type="taxonomic scope" value="Eukaryota"/>
</dbReference>
<keyword evidence="6 7" id="KW-0472">Membrane</keyword>
<feature type="non-terminal residue" evidence="8">
    <location>
        <position position="1"/>
    </location>
</feature>
<gene>
    <name evidence="8" type="ORF">AURANDRAFT_2498</name>
</gene>
<evidence type="ECO:0000256" key="6">
    <source>
        <dbReference type="ARBA" id="ARBA00023136"/>
    </source>
</evidence>
<feature type="transmembrane region" description="Helical" evidence="7">
    <location>
        <begin position="141"/>
        <end position="160"/>
    </location>
</feature>
<feature type="transmembrane region" description="Helical" evidence="7">
    <location>
        <begin position="99"/>
        <end position="120"/>
    </location>
</feature>
<accession>F0YAG0</accession>
<dbReference type="Proteomes" id="UP000002729">
    <property type="component" value="Unassembled WGS sequence"/>
</dbReference>
<keyword evidence="5 7" id="KW-1133">Transmembrane helix</keyword>
<feature type="transmembrane region" description="Helical" evidence="7">
    <location>
        <begin position="199"/>
        <end position="223"/>
    </location>
</feature>
<dbReference type="Pfam" id="PF03092">
    <property type="entry name" value="BT1"/>
    <property type="match status" value="2"/>
</dbReference>
<dbReference type="InParanoid" id="F0YAG0"/>
<feature type="non-terminal residue" evidence="8">
    <location>
        <position position="362"/>
    </location>
</feature>
<dbReference type="KEGG" id="aaf:AURANDRAFT_2498"/>
<dbReference type="RefSeq" id="XP_009037171.1">
    <property type="nucleotide sequence ID" value="XM_009038923.1"/>
</dbReference>
<proteinExistence type="inferred from homology"/>
<dbReference type="GeneID" id="20219988"/>
<dbReference type="PANTHER" id="PTHR31585:SF6">
    <property type="entry name" value="FOLATE-BIOPTERIN TRANSPORTER 2-RELATED"/>
    <property type="match status" value="1"/>
</dbReference>
<feature type="transmembrane region" description="Helical" evidence="7">
    <location>
        <begin position="172"/>
        <end position="192"/>
    </location>
</feature>